<gene>
    <name evidence="7" type="ORF">EV378_0372</name>
</gene>
<proteinExistence type="inferred from homology"/>
<feature type="chain" id="PRO_5038645039" evidence="5">
    <location>
        <begin position="28"/>
        <end position="325"/>
    </location>
</feature>
<dbReference type="SUPFAM" id="SSF53807">
    <property type="entry name" value="Helical backbone' metal receptor"/>
    <property type="match status" value="1"/>
</dbReference>
<dbReference type="Gene3D" id="3.40.50.1980">
    <property type="entry name" value="Nitrogenase molybdenum iron protein domain"/>
    <property type="match status" value="2"/>
</dbReference>
<feature type="domain" description="Fe/B12 periplasmic-binding" evidence="6">
    <location>
        <begin position="91"/>
        <end position="252"/>
    </location>
</feature>
<dbReference type="Proteomes" id="UP000295560">
    <property type="component" value="Unassembled WGS sequence"/>
</dbReference>
<dbReference type="EMBL" id="SMFZ01000001">
    <property type="protein sequence ID" value="TCK24598.1"/>
    <property type="molecule type" value="Genomic_DNA"/>
</dbReference>
<evidence type="ECO:0000313" key="7">
    <source>
        <dbReference type="EMBL" id="TCK24598.1"/>
    </source>
</evidence>
<dbReference type="RefSeq" id="WP_132421027.1">
    <property type="nucleotide sequence ID" value="NZ_SMFZ01000001.1"/>
</dbReference>
<reference evidence="7 8" key="1">
    <citation type="submission" date="2019-03" db="EMBL/GenBank/DDBJ databases">
        <title>Sequencing the genomes of 1000 actinobacteria strains.</title>
        <authorList>
            <person name="Klenk H.-P."/>
        </authorList>
    </citation>
    <scope>NUCLEOTIDE SEQUENCE [LARGE SCALE GENOMIC DNA]</scope>
    <source>
        <strain evidence="7 8">DSM 44969</strain>
    </source>
</reference>
<dbReference type="InterPro" id="IPR002491">
    <property type="entry name" value="ABC_transptr_periplasmic_BD"/>
</dbReference>
<name>A0A4R1HR28_PSEEN</name>
<evidence type="ECO:0000256" key="1">
    <source>
        <dbReference type="ARBA" id="ARBA00004196"/>
    </source>
</evidence>
<dbReference type="AlphaFoldDB" id="A0A4R1HR28"/>
<dbReference type="PROSITE" id="PS51257">
    <property type="entry name" value="PROKAR_LIPOPROTEIN"/>
    <property type="match status" value="1"/>
</dbReference>
<dbReference type="GO" id="GO:1901678">
    <property type="term" value="P:iron coordination entity transport"/>
    <property type="evidence" value="ECO:0007669"/>
    <property type="project" value="UniProtKB-ARBA"/>
</dbReference>
<comment type="caution">
    <text evidence="7">The sequence shown here is derived from an EMBL/GenBank/DDBJ whole genome shotgun (WGS) entry which is preliminary data.</text>
</comment>
<dbReference type="InterPro" id="IPR051313">
    <property type="entry name" value="Bact_iron-sidero_bind"/>
</dbReference>
<keyword evidence="3" id="KW-0813">Transport</keyword>
<dbReference type="GO" id="GO:0030288">
    <property type="term" value="C:outer membrane-bounded periplasmic space"/>
    <property type="evidence" value="ECO:0007669"/>
    <property type="project" value="TreeGrafter"/>
</dbReference>
<keyword evidence="4 5" id="KW-0732">Signal</keyword>
<evidence type="ECO:0000259" key="6">
    <source>
        <dbReference type="Pfam" id="PF01497"/>
    </source>
</evidence>
<evidence type="ECO:0000256" key="3">
    <source>
        <dbReference type="ARBA" id="ARBA00022448"/>
    </source>
</evidence>
<feature type="signal peptide" evidence="5">
    <location>
        <begin position="1"/>
        <end position="27"/>
    </location>
</feature>
<protein>
    <submittedName>
        <fullName evidence="7">Iron complex transport system substrate-binding protein</fullName>
    </submittedName>
</protein>
<organism evidence="7 8">
    <name type="scientific">Pseudonocardia endophytica</name>
    <dbReference type="NCBI Taxonomy" id="401976"/>
    <lineage>
        <taxon>Bacteria</taxon>
        <taxon>Bacillati</taxon>
        <taxon>Actinomycetota</taxon>
        <taxon>Actinomycetes</taxon>
        <taxon>Pseudonocardiales</taxon>
        <taxon>Pseudonocardiaceae</taxon>
        <taxon>Pseudonocardia</taxon>
    </lineage>
</organism>
<comment type="subcellular location">
    <subcellularLocation>
        <location evidence="1">Cell envelope</location>
    </subcellularLocation>
</comment>
<dbReference type="PANTHER" id="PTHR30532">
    <property type="entry name" value="IRON III DICITRATE-BINDING PERIPLASMIC PROTEIN"/>
    <property type="match status" value="1"/>
</dbReference>
<evidence type="ECO:0000256" key="4">
    <source>
        <dbReference type="ARBA" id="ARBA00022729"/>
    </source>
</evidence>
<evidence type="ECO:0000313" key="8">
    <source>
        <dbReference type="Proteomes" id="UP000295560"/>
    </source>
</evidence>
<sequence length="325" mass="33487">MSRRWWPAALAVVGAMLVAGCGGGGTADPQAAAGTRPVTHELGSVEVPTRPQNVVAVDELAGLAALSHGITPRVVYTSAGDEGAQAVLREAGVELAPVQVAELPPTEELVRRAPDLVIGTGAQGAIGTSYADVSKVAPTIVLPVSGEWRQMTTKVGELLGNPENAARQVTAVEARLRQAAGASNGRTLSLLGNSFGTNNFTMPQNAPISALIREAGFTRPAPQQQTVEGYSIVLSAEQLSEHGGDLVVVPAGTFYDADALLAIPTAKAFAPKASRPLAEAWFGTTPFAFFVSAGDLRTLATGQGTLSDAAAVPQLWREFTAESAA</sequence>
<keyword evidence="8" id="KW-1185">Reference proteome</keyword>
<evidence type="ECO:0000256" key="2">
    <source>
        <dbReference type="ARBA" id="ARBA00008814"/>
    </source>
</evidence>
<evidence type="ECO:0000256" key="5">
    <source>
        <dbReference type="SAM" id="SignalP"/>
    </source>
</evidence>
<dbReference type="PANTHER" id="PTHR30532:SF24">
    <property type="entry name" value="FERRIC ENTEROBACTIN-BINDING PERIPLASMIC PROTEIN FEPB"/>
    <property type="match status" value="1"/>
</dbReference>
<dbReference type="Pfam" id="PF01497">
    <property type="entry name" value="Peripla_BP_2"/>
    <property type="match status" value="1"/>
</dbReference>
<comment type="similarity">
    <text evidence="2">Belongs to the bacterial solute-binding protein 8 family.</text>
</comment>
<accession>A0A4R1HR28</accession>
<dbReference type="OrthoDB" id="9793175at2"/>